<evidence type="ECO:0000256" key="5">
    <source>
        <dbReference type="ARBA" id="ARBA00022679"/>
    </source>
</evidence>
<keyword evidence="6" id="KW-0479">Metal-binding</keyword>
<dbReference type="InterPro" id="IPR008271">
    <property type="entry name" value="Ser/Thr_kinase_AS"/>
</dbReference>
<feature type="compositionally biased region" description="Polar residues" evidence="14">
    <location>
        <begin position="475"/>
        <end position="486"/>
    </location>
</feature>
<dbReference type="PROSITE" id="PS00108">
    <property type="entry name" value="PROTEIN_KINASE_ST"/>
    <property type="match status" value="1"/>
</dbReference>
<name>A0AAX4PLE1_9CHLO</name>
<feature type="compositionally biased region" description="Low complexity" evidence="14">
    <location>
        <begin position="573"/>
        <end position="587"/>
    </location>
</feature>
<evidence type="ECO:0000256" key="4">
    <source>
        <dbReference type="ARBA" id="ARBA00022527"/>
    </source>
</evidence>
<comment type="cofactor">
    <cofactor evidence="1">
        <name>Mg(2+)</name>
        <dbReference type="ChEBI" id="CHEBI:18420"/>
    </cofactor>
</comment>
<keyword evidence="4" id="KW-0723">Serine/threonine-protein kinase</keyword>
<dbReference type="PANTHER" id="PTHR44899:SF3">
    <property type="entry name" value="SERINE_THREONINE-PROTEIN KINASE NEK1"/>
    <property type="match status" value="1"/>
</dbReference>
<dbReference type="InterPro" id="IPR000719">
    <property type="entry name" value="Prot_kinase_dom"/>
</dbReference>
<dbReference type="Gene3D" id="1.10.510.10">
    <property type="entry name" value="Transferase(Phosphotransferase) domain 1"/>
    <property type="match status" value="1"/>
</dbReference>
<dbReference type="EMBL" id="CP151516">
    <property type="protein sequence ID" value="WZN66722.1"/>
    <property type="molecule type" value="Genomic_DNA"/>
</dbReference>
<feature type="compositionally biased region" description="Basic and acidic residues" evidence="14">
    <location>
        <begin position="542"/>
        <end position="556"/>
    </location>
</feature>
<feature type="region of interest" description="Disordered" evidence="14">
    <location>
        <begin position="475"/>
        <end position="587"/>
    </location>
</feature>
<evidence type="ECO:0000256" key="2">
    <source>
        <dbReference type="ARBA" id="ARBA00010886"/>
    </source>
</evidence>
<accession>A0AAX4PLE1</accession>
<dbReference type="PANTHER" id="PTHR44899">
    <property type="entry name" value="CAMK FAMILY PROTEIN KINASE"/>
    <property type="match status" value="1"/>
</dbReference>
<evidence type="ECO:0000256" key="14">
    <source>
        <dbReference type="SAM" id="MobiDB-lite"/>
    </source>
</evidence>
<evidence type="ECO:0000256" key="9">
    <source>
        <dbReference type="ARBA" id="ARBA00022840"/>
    </source>
</evidence>
<dbReference type="SMART" id="SM00220">
    <property type="entry name" value="S_TKc"/>
    <property type="match status" value="1"/>
</dbReference>
<evidence type="ECO:0000256" key="6">
    <source>
        <dbReference type="ARBA" id="ARBA00022723"/>
    </source>
</evidence>
<evidence type="ECO:0000256" key="10">
    <source>
        <dbReference type="ARBA" id="ARBA00022842"/>
    </source>
</evidence>
<dbReference type="CDD" id="cd08215">
    <property type="entry name" value="STKc_Nek"/>
    <property type="match status" value="1"/>
</dbReference>
<gene>
    <name evidence="16" type="ORF">HKI87_16g82920</name>
</gene>
<protein>
    <recommendedName>
        <fullName evidence="3">non-specific serine/threonine protein kinase</fullName>
        <ecNumber evidence="3">2.7.11.1</ecNumber>
    </recommendedName>
</protein>
<keyword evidence="17" id="KW-1185">Reference proteome</keyword>
<dbReference type="Pfam" id="PF00069">
    <property type="entry name" value="Pkinase"/>
    <property type="match status" value="1"/>
</dbReference>
<dbReference type="GO" id="GO:0005524">
    <property type="term" value="F:ATP binding"/>
    <property type="evidence" value="ECO:0007669"/>
    <property type="project" value="UniProtKB-UniRule"/>
</dbReference>
<evidence type="ECO:0000256" key="12">
    <source>
        <dbReference type="ARBA" id="ARBA00048679"/>
    </source>
</evidence>
<feature type="compositionally biased region" description="Low complexity" evidence="14">
    <location>
        <begin position="525"/>
        <end position="535"/>
    </location>
</feature>
<keyword evidence="9 13" id="KW-0067">ATP-binding</keyword>
<evidence type="ECO:0000256" key="13">
    <source>
        <dbReference type="PROSITE-ProRule" id="PRU10141"/>
    </source>
</evidence>
<dbReference type="EC" id="2.7.11.1" evidence="3"/>
<evidence type="ECO:0000313" key="17">
    <source>
        <dbReference type="Proteomes" id="UP001472866"/>
    </source>
</evidence>
<keyword evidence="7 13" id="KW-0547">Nucleotide-binding</keyword>
<evidence type="ECO:0000256" key="3">
    <source>
        <dbReference type="ARBA" id="ARBA00012513"/>
    </source>
</evidence>
<dbReference type="AlphaFoldDB" id="A0AAX4PLE1"/>
<comment type="catalytic activity">
    <reaction evidence="11">
        <text>L-threonyl-[protein] + ATP = O-phospho-L-threonyl-[protein] + ADP + H(+)</text>
        <dbReference type="Rhea" id="RHEA:46608"/>
        <dbReference type="Rhea" id="RHEA-COMP:11060"/>
        <dbReference type="Rhea" id="RHEA-COMP:11605"/>
        <dbReference type="ChEBI" id="CHEBI:15378"/>
        <dbReference type="ChEBI" id="CHEBI:30013"/>
        <dbReference type="ChEBI" id="CHEBI:30616"/>
        <dbReference type="ChEBI" id="CHEBI:61977"/>
        <dbReference type="ChEBI" id="CHEBI:456216"/>
        <dbReference type="EC" id="2.7.11.1"/>
    </reaction>
</comment>
<comment type="similarity">
    <text evidence="2">Belongs to the protein kinase superfamily. NEK Ser/Thr protein kinase family. NIMA subfamily.</text>
</comment>
<evidence type="ECO:0000256" key="7">
    <source>
        <dbReference type="ARBA" id="ARBA00022741"/>
    </source>
</evidence>
<feature type="compositionally biased region" description="Low complexity" evidence="14">
    <location>
        <begin position="363"/>
        <end position="374"/>
    </location>
</feature>
<dbReference type="InterPro" id="IPR017441">
    <property type="entry name" value="Protein_kinase_ATP_BS"/>
</dbReference>
<keyword evidence="5" id="KW-0808">Transferase</keyword>
<keyword evidence="10" id="KW-0460">Magnesium</keyword>
<comment type="catalytic activity">
    <reaction evidence="12">
        <text>L-seryl-[protein] + ATP = O-phospho-L-seryl-[protein] + ADP + H(+)</text>
        <dbReference type="Rhea" id="RHEA:17989"/>
        <dbReference type="Rhea" id="RHEA-COMP:9863"/>
        <dbReference type="Rhea" id="RHEA-COMP:11604"/>
        <dbReference type="ChEBI" id="CHEBI:15378"/>
        <dbReference type="ChEBI" id="CHEBI:29999"/>
        <dbReference type="ChEBI" id="CHEBI:30616"/>
        <dbReference type="ChEBI" id="CHEBI:83421"/>
        <dbReference type="ChEBI" id="CHEBI:456216"/>
        <dbReference type="EC" id="2.7.11.1"/>
    </reaction>
</comment>
<organism evidence="16 17">
    <name type="scientific">Chloropicon roscoffensis</name>
    <dbReference type="NCBI Taxonomy" id="1461544"/>
    <lineage>
        <taxon>Eukaryota</taxon>
        <taxon>Viridiplantae</taxon>
        <taxon>Chlorophyta</taxon>
        <taxon>Chloropicophyceae</taxon>
        <taxon>Chloropicales</taxon>
        <taxon>Chloropicaceae</taxon>
        <taxon>Chloropicon</taxon>
    </lineage>
</organism>
<dbReference type="GO" id="GO:0046872">
    <property type="term" value="F:metal ion binding"/>
    <property type="evidence" value="ECO:0007669"/>
    <property type="project" value="UniProtKB-KW"/>
</dbReference>
<evidence type="ECO:0000256" key="8">
    <source>
        <dbReference type="ARBA" id="ARBA00022777"/>
    </source>
</evidence>
<evidence type="ECO:0000256" key="11">
    <source>
        <dbReference type="ARBA" id="ARBA00047899"/>
    </source>
</evidence>
<dbReference type="PROSITE" id="PS00107">
    <property type="entry name" value="PROTEIN_KINASE_ATP"/>
    <property type="match status" value="1"/>
</dbReference>
<keyword evidence="8 16" id="KW-0418">Kinase</keyword>
<feature type="region of interest" description="Disordered" evidence="14">
    <location>
        <begin position="326"/>
        <end position="399"/>
    </location>
</feature>
<feature type="binding site" evidence="13">
    <location>
        <position position="36"/>
    </location>
    <ligand>
        <name>ATP</name>
        <dbReference type="ChEBI" id="CHEBI:30616"/>
    </ligand>
</feature>
<proteinExistence type="inferred from homology"/>
<dbReference type="InterPro" id="IPR011009">
    <property type="entry name" value="Kinase-like_dom_sf"/>
</dbReference>
<evidence type="ECO:0000259" key="15">
    <source>
        <dbReference type="PROSITE" id="PS50011"/>
    </source>
</evidence>
<feature type="region of interest" description="Disordered" evidence="14">
    <location>
        <begin position="277"/>
        <end position="304"/>
    </location>
</feature>
<dbReference type="FunFam" id="3.30.200.20:FF:000097">
    <property type="entry name" value="Probable serine/threonine-protein kinase nek1"/>
    <property type="match status" value="1"/>
</dbReference>
<feature type="region of interest" description="Disordered" evidence="14">
    <location>
        <begin position="424"/>
        <end position="455"/>
    </location>
</feature>
<feature type="domain" description="Protein kinase" evidence="15">
    <location>
        <begin position="7"/>
        <end position="263"/>
    </location>
</feature>
<evidence type="ECO:0000256" key="1">
    <source>
        <dbReference type="ARBA" id="ARBA00001946"/>
    </source>
</evidence>
<dbReference type="GO" id="GO:0004674">
    <property type="term" value="F:protein serine/threonine kinase activity"/>
    <property type="evidence" value="ECO:0007669"/>
    <property type="project" value="UniProtKB-KW"/>
</dbReference>
<dbReference type="FunFam" id="1.10.510.10:FF:000172">
    <property type="entry name" value="serine/threonine-protein kinase Nek1 isoform X1"/>
    <property type="match status" value="1"/>
</dbReference>
<sequence>MKLAEKYKLLKAVGRGAYGTVFLAKRIADGRALVCKRVNMKNMTEKEQTDARLEVEFLQKFDNVNITKYYECIVEDGSLNIFMEFAEKGELYTLIQKRKSQYKLFTEDEIMNFFVQIALAVSHMHEKNILHRDLKSKNIFVNKQGLLKVGDFGIAKVLNSSSDVAKTAIGTPYYLSPEICEDKPYNHKSDVWALGCVLYELTTLNHAFDGQSLPALVLKILSGKYPAISSRYSAQLKRLIDSMFRRNPKARPSVRQMLRQPYVKAYADKYLARVSGSRVEEGETGEKGVVAMEPQAKATPAAAKGDWFREQEAALRELNQALNVQKEASPCKGPSPASQARRPHPAPEREKKPLPVFRKGPASRRAAPTAAPSRRGPPRDPVKEKWSKKRWLREQKEKDEMFRLKAEAEAKKAAKSEALHAEIRANKEAKLKREAEVRKQMQRHKSEMKKVKPRLSKDMLKAAGEAFAQRHSGQLLNPNASESSAACQVLEKVPPRREAAVRGSEGMSRVEEQRGGFPAVEIFVPQGSGRGPTQQRQRRPLSRQEREMHQAVREVECLPDPAGAEDDREEEQAAALSASISSPSAAGSLGGSCGETFVVHDCEEAGDGNFVVPGPEEPSRGKGNSGKDLALRVGIGQRIESLRVTLEDKIGEEKFISVYKYLRKIGGDQGDADAETQARLEGILGTQNIQYAFLIHKLLMLEDSLY</sequence>
<dbReference type="Proteomes" id="UP001472866">
    <property type="component" value="Chromosome 16"/>
</dbReference>
<dbReference type="InterPro" id="IPR051131">
    <property type="entry name" value="NEK_Ser/Thr_kinase_NIMA"/>
</dbReference>
<dbReference type="Gene3D" id="3.30.200.20">
    <property type="entry name" value="Phosphorylase Kinase, domain 1"/>
    <property type="match status" value="1"/>
</dbReference>
<evidence type="ECO:0000313" key="16">
    <source>
        <dbReference type="EMBL" id="WZN66722.1"/>
    </source>
</evidence>
<dbReference type="PROSITE" id="PS50011">
    <property type="entry name" value="PROTEIN_KINASE_DOM"/>
    <property type="match status" value="1"/>
</dbReference>
<reference evidence="16 17" key="1">
    <citation type="submission" date="2024-03" db="EMBL/GenBank/DDBJ databases">
        <title>Complete genome sequence of the green alga Chloropicon roscoffensis RCC1871.</title>
        <authorList>
            <person name="Lemieux C."/>
            <person name="Pombert J.-F."/>
            <person name="Otis C."/>
            <person name="Turmel M."/>
        </authorList>
    </citation>
    <scope>NUCLEOTIDE SEQUENCE [LARGE SCALE GENOMIC DNA]</scope>
    <source>
        <strain evidence="16 17">RCC1871</strain>
    </source>
</reference>
<feature type="compositionally biased region" description="Acidic residues" evidence="14">
    <location>
        <begin position="563"/>
        <end position="572"/>
    </location>
</feature>
<dbReference type="SUPFAM" id="SSF56112">
    <property type="entry name" value="Protein kinase-like (PK-like)"/>
    <property type="match status" value="1"/>
</dbReference>